<dbReference type="GO" id="GO:0003824">
    <property type="term" value="F:catalytic activity"/>
    <property type="evidence" value="ECO:0007669"/>
    <property type="project" value="InterPro"/>
</dbReference>
<keyword evidence="3" id="KW-1185">Reference proteome</keyword>
<dbReference type="Proteomes" id="UP000325902">
    <property type="component" value="Unassembled WGS sequence"/>
</dbReference>
<dbReference type="InterPro" id="IPR053137">
    <property type="entry name" value="NLR-like"/>
</dbReference>
<proteinExistence type="predicted"/>
<comment type="caution">
    <text evidence="2">The sequence shown here is derived from an EMBL/GenBank/DDBJ whole genome shotgun (WGS) entry which is preliminary data.</text>
</comment>
<dbReference type="InterPro" id="IPR035994">
    <property type="entry name" value="Nucleoside_phosphorylase_sf"/>
</dbReference>
<dbReference type="InterPro" id="IPR000845">
    <property type="entry name" value="Nucleoside_phosphorylase_d"/>
</dbReference>
<dbReference type="PANTHER" id="PTHR46082:SF11">
    <property type="entry name" value="AAA+ ATPASE DOMAIN-CONTAINING PROTEIN-RELATED"/>
    <property type="match status" value="1"/>
</dbReference>
<protein>
    <recommendedName>
        <fullName evidence="1">Nucleoside phosphorylase domain-containing protein</fullName>
    </recommendedName>
</protein>
<sequence>MPKPEDYWVGWICAISTEHVAATLFLDEEHSPLAAVAKNDNNTYQLGRIGPHNVVIAALPDEEYGTVSAAAVAKDMLHTFQNIRVGLMVGIGGGAPTKKADIRLGDIVVSSPGNGYPGVFQYRFGKAIQDREFETTGQLDRAPKVVRTAIQSLKTTHKIHGHLFNKTIEGILQKGRRQVREEFSRPTAKDRLYKPDYVHRAEPKAKARCVDICGEDPANLVERHNRSEDDDNPAIHYGLIASADVLMKDAKVRDCLSEKHGILCFEMEAAGLMNNFPCLVIRGICDYSDTHNNKEWQGFAAMTAAAYAKDILLKIAPNNVENESRLKDLMKTS</sequence>
<evidence type="ECO:0000259" key="1">
    <source>
        <dbReference type="Pfam" id="PF01048"/>
    </source>
</evidence>
<organism evidence="2 3">
    <name type="scientific">Lasiodiplodia theobromae</name>
    <dbReference type="NCBI Taxonomy" id="45133"/>
    <lineage>
        <taxon>Eukaryota</taxon>
        <taxon>Fungi</taxon>
        <taxon>Dikarya</taxon>
        <taxon>Ascomycota</taxon>
        <taxon>Pezizomycotina</taxon>
        <taxon>Dothideomycetes</taxon>
        <taxon>Dothideomycetes incertae sedis</taxon>
        <taxon>Botryosphaeriales</taxon>
        <taxon>Botryosphaeriaceae</taxon>
        <taxon>Lasiodiplodia</taxon>
    </lineage>
</organism>
<dbReference type="EMBL" id="VCHE01000174">
    <property type="protein sequence ID" value="KAB2569710.1"/>
    <property type="molecule type" value="Genomic_DNA"/>
</dbReference>
<dbReference type="SUPFAM" id="SSF53167">
    <property type="entry name" value="Purine and uridine phosphorylases"/>
    <property type="match status" value="1"/>
</dbReference>
<name>A0A5N5CWH4_9PEZI</name>
<evidence type="ECO:0000313" key="2">
    <source>
        <dbReference type="EMBL" id="KAB2569710.1"/>
    </source>
</evidence>
<evidence type="ECO:0000313" key="3">
    <source>
        <dbReference type="Proteomes" id="UP000325902"/>
    </source>
</evidence>
<dbReference type="GO" id="GO:0009116">
    <property type="term" value="P:nucleoside metabolic process"/>
    <property type="evidence" value="ECO:0007669"/>
    <property type="project" value="InterPro"/>
</dbReference>
<accession>A0A5N5CWH4</accession>
<dbReference type="PANTHER" id="PTHR46082">
    <property type="entry name" value="ATP/GTP-BINDING PROTEIN-RELATED"/>
    <property type="match status" value="1"/>
</dbReference>
<dbReference type="OrthoDB" id="1577640at2759"/>
<gene>
    <name evidence="2" type="ORF">DBV05_g11617</name>
</gene>
<feature type="domain" description="Nucleoside phosphorylase" evidence="1">
    <location>
        <begin position="39"/>
        <end position="309"/>
    </location>
</feature>
<dbReference type="Pfam" id="PF01048">
    <property type="entry name" value="PNP_UDP_1"/>
    <property type="match status" value="1"/>
</dbReference>
<dbReference type="Gene3D" id="3.40.50.1580">
    <property type="entry name" value="Nucleoside phosphorylase domain"/>
    <property type="match status" value="1"/>
</dbReference>
<reference evidence="2 3" key="1">
    <citation type="journal article" date="2019" name="Sci. Rep.">
        <title>A multi-omics analysis of the grapevine pathogen Lasiodiplodia theobromae reveals that temperature affects the expression of virulence- and pathogenicity-related genes.</title>
        <authorList>
            <person name="Felix C."/>
            <person name="Meneses R."/>
            <person name="Goncalves M.F.M."/>
            <person name="Tilleman L."/>
            <person name="Duarte A.S."/>
            <person name="Jorrin-Novo J.V."/>
            <person name="Van de Peer Y."/>
            <person name="Deforce D."/>
            <person name="Van Nieuwerburgh F."/>
            <person name="Esteves A.C."/>
            <person name="Alves A."/>
        </authorList>
    </citation>
    <scope>NUCLEOTIDE SEQUENCE [LARGE SCALE GENOMIC DNA]</scope>
    <source>
        <strain evidence="2 3">LA-SOL3</strain>
    </source>
</reference>
<dbReference type="AlphaFoldDB" id="A0A5N5CWH4"/>